<proteinExistence type="predicted"/>
<sequence>MDAAEETRLLLQEDGDQDASLYTGDGSVDIKGRPATRRDTGNWRACVFILGNIYTGVFIHGSDRLIQFG</sequence>
<reference evidence="2" key="2">
    <citation type="journal article" date="2017" name="Nat. Plants">
        <title>The Aegilops tauschii genome reveals multiple impacts of transposons.</title>
        <authorList>
            <person name="Zhao G."/>
            <person name="Zou C."/>
            <person name="Li K."/>
            <person name="Wang K."/>
            <person name="Li T."/>
            <person name="Gao L."/>
            <person name="Zhang X."/>
            <person name="Wang H."/>
            <person name="Yang Z."/>
            <person name="Liu X."/>
            <person name="Jiang W."/>
            <person name="Mao L."/>
            <person name="Kong X."/>
            <person name="Jiao Y."/>
            <person name="Jia J."/>
        </authorList>
    </citation>
    <scope>NUCLEOTIDE SEQUENCE [LARGE SCALE GENOMIC DNA]</scope>
    <source>
        <strain evidence="2">cv. AL8/78</strain>
    </source>
</reference>
<reference evidence="1" key="5">
    <citation type="journal article" date="2021" name="G3 (Bethesda)">
        <title>Aegilops tauschii genome assembly Aet v5.0 features greater sequence contiguity and improved annotation.</title>
        <authorList>
            <person name="Wang L."/>
            <person name="Zhu T."/>
            <person name="Rodriguez J.C."/>
            <person name="Deal K.R."/>
            <person name="Dubcovsky J."/>
            <person name="McGuire P.E."/>
            <person name="Lux T."/>
            <person name="Spannagl M."/>
            <person name="Mayer K.F.X."/>
            <person name="Baldrich P."/>
            <person name="Meyers B.C."/>
            <person name="Huo N."/>
            <person name="Gu Y.Q."/>
            <person name="Zhou H."/>
            <person name="Devos K.M."/>
            <person name="Bennetzen J.L."/>
            <person name="Unver T."/>
            <person name="Budak H."/>
            <person name="Gulick P.J."/>
            <person name="Galiba G."/>
            <person name="Kalapos B."/>
            <person name="Nelson D.R."/>
            <person name="Li P."/>
            <person name="You F.M."/>
            <person name="Luo M.C."/>
            <person name="Dvorak J."/>
        </authorList>
    </citation>
    <scope>NUCLEOTIDE SEQUENCE [LARGE SCALE GENOMIC DNA]</scope>
    <source>
        <strain evidence="1">cv. AL8/78</strain>
    </source>
</reference>
<accession>A0A453IJW3</accession>
<organism evidence="1 2">
    <name type="scientific">Aegilops tauschii subsp. strangulata</name>
    <name type="common">Goatgrass</name>
    <dbReference type="NCBI Taxonomy" id="200361"/>
    <lineage>
        <taxon>Eukaryota</taxon>
        <taxon>Viridiplantae</taxon>
        <taxon>Streptophyta</taxon>
        <taxon>Embryophyta</taxon>
        <taxon>Tracheophyta</taxon>
        <taxon>Spermatophyta</taxon>
        <taxon>Magnoliopsida</taxon>
        <taxon>Liliopsida</taxon>
        <taxon>Poales</taxon>
        <taxon>Poaceae</taxon>
        <taxon>BOP clade</taxon>
        <taxon>Pooideae</taxon>
        <taxon>Triticodae</taxon>
        <taxon>Triticeae</taxon>
        <taxon>Triticinae</taxon>
        <taxon>Aegilops</taxon>
    </lineage>
</organism>
<protein>
    <submittedName>
        <fullName evidence="1">Uncharacterized protein</fullName>
    </submittedName>
</protein>
<reference evidence="2" key="1">
    <citation type="journal article" date="2014" name="Science">
        <title>Ancient hybridizations among the ancestral genomes of bread wheat.</title>
        <authorList>
            <consortium name="International Wheat Genome Sequencing Consortium,"/>
            <person name="Marcussen T."/>
            <person name="Sandve S.R."/>
            <person name="Heier L."/>
            <person name="Spannagl M."/>
            <person name="Pfeifer M."/>
            <person name="Jakobsen K.S."/>
            <person name="Wulff B.B."/>
            <person name="Steuernagel B."/>
            <person name="Mayer K.F."/>
            <person name="Olsen O.A."/>
        </authorList>
    </citation>
    <scope>NUCLEOTIDE SEQUENCE [LARGE SCALE GENOMIC DNA]</scope>
    <source>
        <strain evidence="2">cv. AL8/78</strain>
    </source>
</reference>
<reference evidence="1" key="4">
    <citation type="submission" date="2019-03" db="UniProtKB">
        <authorList>
            <consortium name="EnsemblPlants"/>
        </authorList>
    </citation>
    <scope>IDENTIFICATION</scope>
</reference>
<dbReference type="Proteomes" id="UP000015105">
    <property type="component" value="Chromosome 4D"/>
</dbReference>
<evidence type="ECO:0000313" key="2">
    <source>
        <dbReference type="Proteomes" id="UP000015105"/>
    </source>
</evidence>
<name>A0A453IJW3_AEGTS</name>
<reference evidence="1" key="3">
    <citation type="journal article" date="2017" name="Nature">
        <title>Genome sequence of the progenitor of the wheat D genome Aegilops tauschii.</title>
        <authorList>
            <person name="Luo M.C."/>
            <person name="Gu Y.Q."/>
            <person name="Puiu D."/>
            <person name="Wang H."/>
            <person name="Twardziok S.O."/>
            <person name="Deal K.R."/>
            <person name="Huo N."/>
            <person name="Zhu T."/>
            <person name="Wang L."/>
            <person name="Wang Y."/>
            <person name="McGuire P.E."/>
            <person name="Liu S."/>
            <person name="Long H."/>
            <person name="Ramasamy R.K."/>
            <person name="Rodriguez J.C."/>
            <person name="Van S.L."/>
            <person name="Yuan L."/>
            <person name="Wang Z."/>
            <person name="Xia Z."/>
            <person name="Xiao L."/>
            <person name="Anderson O.D."/>
            <person name="Ouyang S."/>
            <person name="Liang Y."/>
            <person name="Zimin A.V."/>
            <person name="Pertea G."/>
            <person name="Qi P."/>
            <person name="Bennetzen J.L."/>
            <person name="Dai X."/>
            <person name="Dawson M.W."/>
            <person name="Muller H.G."/>
            <person name="Kugler K."/>
            <person name="Rivarola-Duarte L."/>
            <person name="Spannagl M."/>
            <person name="Mayer K.F.X."/>
            <person name="Lu F.H."/>
            <person name="Bevan M.W."/>
            <person name="Leroy P."/>
            <person name="Li P."/>
            <person name="You F.M."/>
            <person name="Sun Q."/>
            <person name="Liu Z."/>
            <person name="Lyons E."/>
            <person name="Wicker T."/>
            <person name="Salzberg S.L."/>
            <person name="Devos K.M."/>
            <person name="Dvorak J."/>
        </authorList>
    </citation>
    <scope>NUCLEOTIDE SEQUENCE [LARGE SCALE GENOMIC DNA]</scope>
    <source>
        <strain evidence="1">cv. AL8/78</strain>
    </source>
</reference>
<dbReference type="EnsemblPlants" id="AET4Gv20585400.7">
    <property type="protein sequence ID" value="AET4Gv20585400.7"/>
    <property type="gene ID" value="AET4Gv20585400"/>
</dbReference>
<dbReference type="Gramene" id="AET4Gv20585400.7">
    <property type="protein sequence ID" value="AET4Gv20585400.7"/>
    <property type="gene ID" value="AET4Gv20585400"/>
</dbReference>
<keyword evidence="2" id="KW-1185">Reference proteome</keyword>
<dbReference type="AlphaFoldDB" id="A0A453IJW3"/>
<evidence type="ECO:0000313" key="1">
    <source>
        <dbReference type="EnsemblPlants" id="AET4Gv20585400.7"/>
    </source>
</evidence>